<feature type="region of interest" description="Disordered" evidence="2">
    <location>
        <begin position="34"/>
        <end position="55"/>
    </location>
</feature>
<dbReference type="InterPro" id="IPR000331">
    <property type="entry name" value="Rap/Ran_GAP_dom"/>
</dbReference>
<evidence type="ECO:0000313" key="5">
    <source>
        <dbReference type="Proteomes" id="UP000271098"/>
    </source>
</evidence>
<accession>A0A183E8W8</accession>
<organism evidence="6">
    <name type="scientific">Gongylonema pulchrum</name>
    <dbReference type="NCBI Taxonomy" id="637853"/>
    <lineage>
        <taxon>Eukaryota</taxon>
        <taxon>Metazoa</taxon>
        <taxon>Ecdysozoa</taxon>
        <taxon>Nematoda</taxon>
        <taxon>Chromadorea</taxon>
        <taxon>Rhabditida</taxon>
        <taxon>Spirurina</taxon>
        <taxon>Spiruromorpha</taxon>
        <taxon>Spiruroidea</taxon>
        <taxon>Gongylonematidae</taxon>
        <taxon>Gongylonema</taxon>
    </lineage>
</organism>
<evidence type="ECO:0000313" key="4">
    <source>
        <dbReference type="EMBL" id="VDN29748.1"/>
    </source>
</evidence>
<dbReference type="PANTHER" id="PTHR21344">
    <property type="entry name" value="RAL GTPASE-ACTIVATING PROTEIN SUBUNIT BETA"/>
    <property type="match status" value="1"/>
</dbReference>
<dbReference type="GO" id="GO:0051056">
    <property type="term" value="P:regulation of small GTPase mediated signal transduction"/>
    <property type="evidence" value="ECO:0007669"/>
    <property type="project" value="InterPro"/>
</dbReference>
<keyword evidence="1" id="KW-0343">GTPase activation</keyword>
<name>A0A183E8W8_9BILA</name>
<protein>
    <submittedName>
        <fullName evidence="6">Rap-GAP domain-containing protein</fullName>
    </submittedName>
</protein>
<reference evidence="6" key="1">
    <citation type="submission" date="2016-06" db="UniProtKB">
        <authorList>
            <consortium name="WormBaseParasite"/>
        </authorList>
    </citation>
    <scope>IDENTIFICATION</scope>
</reference>
<feature type="compositionally biased region" description="Low complexity" evidence="2">
    <location>
        <begin position="321"/>
        <end position="330"/>
    </location>
</feature>
<proteinExistence type="predicted"/>
<sequence>MVASLGYPSLFFVVRTPYHAAYTLLAQLYGRPPESDSNNAAGDDKENGHFQNGVKPLTGTTKTAKFFQIPAEFERPLCKLDAVIPPLQPNPDTDRVIAELTEIRSRMSQGESCLRAADDRNIWLREPLFTELSKPAEPKNDEFYRDMHRMVDRSPTKLLQSVRLFYVRDGQRTAVDILNNVMNLQTTSSQFCGLLAELGEGVEVATHPYWTGDWRTAFSAERMPREMEENLDHYIIDGFTHCLWWADSHIEVAFTTPTERIRKHPSLSCDCDPALGALSDEQNEPDRTLNRDFGTVICLDVSSSSGGRALSLSSSEDRSAGRASGSSGQSNKVMSEILPAPHAKSHSGLDSGSETKGSGQNFVKRSSDQRVFVVWLERTEDMHYFPCGMLQ</sequence>
<dbReference type="Proteomes" id="UP000271098">
    <property type="component" value="Unassembled WGS sequence"/>
</dbReference>
<feature type="domain" description="Rap-GAP" evidence="3">
    <location>
        <begin position="148"/>
        <end position="391"/>
    </location>
</feature>
<keyword evidence="5" id="KW-1185">Reference proteome</keyword>
<dbReference type="OrthoDB" id="10009983at2759"/>
<feature type="compositionally biased region" description="Low complexity" evidence="2">
    <location>
        <begin position="304"/>
        <end position="314"/>
    </location>
</feature>
<evidence type="ECO:0000256" key="2">
    <source>
        <dbReference type="SAM" id="MobiDB-lite"/>
    </source>
</evidence>
<dbReference type="InterPro" id="IPR035974">
    <property type="entry name" value="Rap/Ran-GAP_sf"/>
</dbReference>
<evidence type="ECO:0000256" key="1">
    <source>
        <dbReference type="ARBA" id="ARBA00022468"/>
    </source>
</evidence>
<dbReference type="EMBL" id="UYRT01085139">
    <property type="protein sequence ID" value="VDN29748.1"/>
    <property type="molecule type" value="Genomic_DNA"/>
</dbReference>
<dbReference type="PROSITE" id="PS50085">
    <property type="entry name" value="RAPGAP"/>
    <property type="match status" value="1"/>
</dbReference>
<gene>
    <name evidence="4" type="ORF">GPUH_LOCUS17409</name>
</gene>
<dbReference type="AlphaFoldDB" id="A0A183E8W8"/>
<dbReference type="PANTHER" id="PTHR21344:SF1">
    <property type="entry name" value="RAL GTPASE-ACTIVATING PROTEIN SUBUNIT BETA"/>
    <property type="match status" value="1"/>
</dbReference>
<feature type="region of interest" description="Disordered" evidence="2">
    <location>
        <begin position="304"/>
        <end position="362"/>
    </location>
</feature>
<dbReference type="SUPFAM" id="SSF111347">
    <property type="entry name" value="Rap/Ran-GAP"/>
    <property type="match status" value="1"/>
</dbReference>
<feature type="compositionally biased region" description="Polar residues" evidence="2">
    <location>
        <begin position="348"/>
        <end position="362"/>
    </location>
</feature>
<dbReference type="InterPro" id="IPR039930">
    <property type="entry name" value="RALGAPB"/>
</dbReference>
<dbReference type="WBParaSite" id="GPUH_0001743101-mRNA-1">
    <property type="protein sequence ID" value="GPUH_0001743101-mRNA-1"/>
    <property type="gene ID" value="GPUH_0001743101"/>
</dbReference>
<evidence type="ECO:0000313" key="6">
    <source>
        <dbReference type="WBParaSite" id="GPUH_0001743101-mRNA-1"/>
    </source>
</evidence>
<evidence type="ECO:0000259" key="3">
    <source>
        <dbReference type="PROSITE" id="PS50085"/>
    </source>
</evidence>
<dbReference type="Gene3D" id="3.40.50.11210">
    <property type="entry name" value="Rap/Ran-GAP"/>
    <property type="match status" value="1"/>
</dbReference>
<dbReference type="GO" id="GO:0005096">
    <property type="term" value="F:GTPase activator activity"/>
    <property type="evidence" value="ECO:0007669"/>
    <property type="project" value="UniProtKB-KW"/>
</dbReference>
<reference evidence="4 5" key="2">
    <citation type="submission" date="2018-11" db="EMBL/GenBank/DDBJ databases">
        <authorList>
            <consortium name="Pathogen Informatics"/>
        </authorList>
    </citation>
    <scope>NUCLEOTIDE SEQUENCE [LARGE SCALE GENOMIC DNA]</scope>
</reference>